<dbReference type="EMBL" id="FLQS01000021">
    <property type="protein sequence ID" value="SBS75847.1"/>
    <property type="molecule type" value="Genomic_DNA"/>
</dbReference>
<protein>
    <submittedName>
        <fullName evidence="3">Endonuclease/exonuclease/phosphatase</fullName>
    </submittedName>
</protein>
<dbReference type="Pfam" id="PF03372">
    <property type="entry name" value="Exo_endo_phos"/>
    <property type="match status" value="1"/>
</dbReference>
<evidence type="ECO:0000259" key="2">
    <source>
        <dbReference type="Pfam" id="PF03372"/>
    </source>
</evidence>
<evidence type="ECO:0000256" key="1">
    <source>
        <dbReference type="SAM" id="Phobius"/>
    </source>
</evidence>
<evidence type="ECO:0000313" key="3">
    <source>
        <dbReference type="EMBL" id="SBS75847.1"/>
    </source>
</evidence>
<reference evidence="3" key="1">
    <citation type="submission" date="2016-03" db="EMBL/GenBank/DDBJ databases">
        <authorList>
            <person name="Ploux O."/>
        </authorList>
    </citation>
    <scope>NUCLEOTIDE SEQUENCE</scope>
    <source>
        <strain evidence="3">UC10</strain>
    </source>
</reference>
<keyword evidence="3" id="KW-0255">Endonuclease</keyword>
<accession>A0A1Y5PB22</accession>
<dbReference type="SUPFAM" id="SSF56219">
    <property type="entry name" value="DNase I-like"/>
    <property type="match status" value="1"/>
</dbReference>
<dbReference type="AlphaFoldDB" id="A0A1Y5PB22"/>
<sequence length="333" mass="35083">MLSGRTRGLLTALAVAALSFSTLTLVVRALPISNLLGLVLTVGSPYAPFAALAGLLFSALSRRTFLTIIAVLVLTASAAIQIPRYYFTRAAGTQFADIRLLSSNLRKGQANPTTFVDLAKDSADVVTVSELTPEAAQSFSQAGLDDAFPYSVLIPAPGAGGIGLWSRYPVDAVSPGTHRNFTIAAARVRVPGVQLAPLVTSVHVFSPVSYQRDFVDGWQRSIADAKMVLEDSANVAGEAAVIVAGDFNSTPDMEQFRDLLTTGYRDAADQTGAGFVPTFPADSWLPPALEIDHVLTRGATATSLTAVTITGSDHRALLTTVHVPKTPEKTNDG</sequence>
<keyword evidence="3" id="KW-0378">Hydrolase</keyword>
<keyword evidence="1" id="KW-1133">Transmembrane helix</keyword>
<dbReference type="GO" id="GO:0004519">
    <property type="term" value="F:endonuclease activity"/>
    <property type="evidence" value="ECO:0007669"/>
    <property type="project" value="UniProtKB-KW"/>
</dbReference>
<dbReference type="InterPro" id="IPR005135">
    <property type="entry name" value="Endo/exonuclease/phosphatase"/>
</dbReference>
<keyword evidence="1" id="KW-0472">Membrane</keyword>
<dbReference type="GO" id="GO:0004527">
    <property type="term" value="F:exonuclease activity"/>
    <property type="evidence" value="ECO:0007669"/>
    <property type="project" value="UniProtKB-KW"/>
</dbReference>
<dbReference type="InterPro" id="IPR036691">
    <property type="entry name" value="Endo/exonu/phosph_ase_sf"/>
</dbReference>
<dbReference type="Gene3D" id="3.60.10.10">
    <property type="entry name" value="Endonuclease/exonuclease/phosphatase"/>
    <property type="match status" value="1"/>
</dbReference>
<keyword evidence="3" id="KW-0540">Nuclease</keyword>
<feature type="transmembrane region" description="Helical" evidence="1">
    <location>
        <begin position="39"/>
        <end position="58"/>
    </location>
</feature>
<gene>
    <name evidence="3" type="ORF">MHPYR_280015</name>
</gene>
<proteinExistence type="predicted"/>
<feature type="domain" description="Endonuclease/exonuclease/phosphatase" evidence="2">
    <location>
        <begin position="102"/>
        <end position="314"/>
    </location>
</feature>
<organism evidence="3">
    <name type="scientific">uncultured Mycobacterium sp</name>
    <dbReference type="NCBI Taxonomy" id="171292"/>
    <lineage>
        <taxon>Bacteria</taxon>
        <taxon>Bacillati</taxon>
        <taxon>Actinomycetota</taxon>
        <taxon>Actinomycetes</taxon>
        <taxon>Mycobacteriales</taxon>
        <taxon>Mycobacteriaceae</taxon>
        <taxon>Mycobacterium</taxon>
        <taxon>environmental samples</taxon>
    </lineage>
</organism>
<keyword evidence="3" id="KW-0269">Exonuclease</keyword>
<feature type="transmembrane region" description="Helical" evidence="1">
    <location>
        <begin position="65"/>
        <end position="87"/>
    </location>
</feature>
<name>A0A1Y5PB22_9MYCO</name>
<keyword evidence="1" id="KW-0812">Transmembrane</keyword>